<evidence type="ECO:0000256" key="3">
    <source>
        <dbReference type="ARBA" id="ARBA00022741"/>
    </source>
</evidence>
<keyword evidence="2" id="KW-0813">Transport</keyword>
<dbReference type="PROSITE" id="PS00211">
    <property type="entry name" value="ABC_TRANSPORTER_1"/>
    <property type="match status" value="1"/>
</dbReference>
<dbReference type="InterPro" id="IPR050763">
    <property type="entry name" value="ABC_transporter_ATP-binding"/>
</dbReference>
<dbReference type="EMBL" id="NSGR01000004">
    <property type="protein sequence ID" value="PCH13780.1"/>
    <property type="molecule type" value="Genomic_DNA"/>
</dbReference>
<evidence type="ECO:0000259" key="5">
    <source>
        <dbReference type="PROSITE" id="PS50893"/>
    </source>
</evidence>
<accession>A0A854WI68</accession>
<dbReference type="CDD" id="cd03230">
    <property type="entry name" value="ABC_DR_subfamily_A"/>
    <property type="match status" value="1"/>
</dbReference>
<evidence type="ECO:0000256" key="1">
    <source>
        <dbReference type="ARBA" id="ARBA00005417"/>
    </source>
</evidence>
<keyword evidence="4 6" id="KW-0067">ATP-binding</keyword>
<dbReference type="InterPro" id="IPR003439">
    <property type="entry name" value="ABC_transporter-like_ATP-bd"/>
</dbReference>
<feature type="domain" description="ABC transporter" evidence="5">
    <location>
        <begin position="65"/>
        <end position="282"/>
    </location>
</feature>
<keyword evidence="3" id="KW-0547">Nucleotide-binding</keyword>
<dbReference type="AlphaFoldDB" id="A0A854WI68"/>
<evidence type="ECO:0000256" key="2">
    <source>
        <dbReference type="ARBA" id="ARBA00022448"/>
    </source>
</evidence>
<dbReference type="Proteomes" id="UP000217465">
    <property type="component" value="Unassembled WGS sequence"/>
</dbReference>
<name>A0A854WI68_9STRE</name>
<dbReference type="InterPro" id="IPR017871">
    <property type="entry name" value="ABC_transporter-like_CS"/>
</dbReference>
<reference evidence="6 7" key="1">
    <citation type="submission" date="2016-06" db="EMBL/GenBank/DDBJ databases">
        <authorList>
            <person name="Haines A.N."/>
            <person name="Council K.R."/>
        </authorList>
    </citation>
    <scope>NUCLEOTIDE SEQUENCE [LARGE SCALE GENOMIC DNA]</scope>
    <source>
        <strain evidence="6 7">SP158-29</strain>
    </source>
</reference>
<dbReference type="PROSITE" id="PS50893">
    <property type="entry name" value="ABC_TRANSPORTER_2"/>
    <property type="match status" value="1"/>
</dbReference>
<proteinExistence type="inferred from homology"/>
<protein>
    <submittedName>
        <fullName evidence="6">Daunorubicin/doxorubicin resistance ATP-binding protein DrrA</fullName>
    </submittedName>
</protein>
<dbReference type="Gene3D" id="3.40.50.300">
    <property type="entry name" value="P-loop containing nucleotide triphosphate hydrolases"/>
    <property type="match status" value="1"/>
</dbReference>
<dbReference type="Pfam" id="PF00005">
    <property type="entry name" value="ABC_tran"/>
    <property type="match status" value="1"/>
</dbReference>
<comment type="caution">
    <text evidence="6">The sequence shown here is derived from an EMBL/GenBank/DDBJ whole genome shotgun (WGS) entry which is preliminary data.</text>
</comment>
<dbReference type="InterPro" id="IPR003593">
    <property type="entry name" value="AAA+_ATPase"/>
</dbReference>
<dbReference type="SUPFAM" id="SSF52540">
    <property type="entry name" value="P-loop containing nucleoside triphosphate hydrolases"/>
    <property type="match status" value="1"/>
</dbReference>
<dbReference type="GO" id="GO:0016887">
    <property type="term" value="F:ATP hydrolysis activity"/>
    <property type="evidence" value="ECO:0007669"/>
    <property type="project" value="InterPro"/>
</dbReference>
<organism evidence="6 7">
    <name type="scientific">Streptococcus parauberis</name>
    <dbReference type="NCBI Taxonomy" id="1348"/>
    <lineage>
        <taxon>Bacteria</taxon>
        <taxon>Bacillati</taxon>
        <taxon>Bacillota</taxon>
        <taxon>Bacilli</taxon>
        <taxon>Lactobacillales</taxon>
        <taxon>Streptococcaceae</taxon>
        <taxon>Streptococcus</taxon>
    </lineage>
</organism>
<evidence type="ECO:0000256" key="4">
    <source>
        <dbReference type="ARBA" id="ARBA00022840"/>
    </source>
</evidence>
<comment type="similarity">
    <text evidence="1">Belongs to the ABC transporter superfamily.</text>
</comment>
<dbReference type="PANTHER" id="PTHR42711">
    <property type="entry name" value="ABC TRANSPORTER ATP-BINDING PROTEIN"/>
    <property type="match status" value="1"/>
</dbReference>
<dbReference type="SMART" id="SM00382">
    <property type="entry name" value="AAA"/>
    <property type="match status" value="1"/>
</dbReference>
<evidence type="ECO:0000313" key="7">
    <source>
        <dbReference type="Proteomes" id="UP000217465"/>
    </source>
</evidence>
<evidence type="ECO:0000313" key="6">
    <source>
        <dbReference type="EMBL" id="PCH13780.1"/>
    </source>
</evidence>
<gene>
    <name evidence="6" type="primary">drrA</name>
    <name evidence="6" type="ORF">A9Y57_00414</name>
</gene>
<dbReference type="GO" id="GO:0005524">
    <property type="term" value="F:ATP binding"/>
    <property type="evidence" value="ECO:0007669"/>
    <property type="project" value="UniProtKB-KW"/>
</dbReference>
<dbReference type="InterPro" id="IPR027417">
    <property type="entry name" value="P-loop_NTPase"/>
</dbReference>
<sequence length="346" mass="38545">MTRALFKIGTLEKDCSAVHGILSKSIPTTISPLSVLFLPLSIKVVTGSLFLGKISLYQGGRKMLITARNIIKSYGKKQVLKGLDLEIEKGSMVAYLGTNGAGKSTTINILSGLLALDSGQVIRDKHLKMGMVFQDNVLDGELSVAANLKNRLHMYKAADKDWLKHLIEITKIQPILKQKYQSLSGGQKRRVDIVRALINKPDILFLDEPTTGLDIQSRELIWYLFNTLQKEEGLTIFLTTHYLEEAETADKVYVIDNGNILASGKPSQLIADYAKSQLILEMTSAEAMPEQEFIELEPGRYFIEGLKTQEVITLLNQYQKEISSFSFQEGTLNEAFLTLTGKEIQA</sequence>
<dbReference type="PANTHER" id="PTHR42711:SF5">
    <property type="entry name" value="ABC TRANSPORTER ATP-BINDING PROTEIN NATA"/>
    <property type="match status" value="1"/>
</dbReference>